<reference evidence="2" key="1">
    <citation type="journal article" date="2004" name="Environ. Microbiol.">
        <title>The genome of Desulfotalea psychrophila, a sulfate-reducing bacterium from permanently cold Arctic sediments.</title>
        <authorList>
            <person name="Rabus R."/>
            <person name="Ruepp A."/>
            <person name="Frickey T."/>
            <person name="Rattei T."/>
            <person name="Fartmann B."/>
            <person name="Stark M."/>
            <person name="Bauer M."/>
            <person name="Zibat A."/>
            <person name="Lombardot T."/>
            <person name="Becker I."/>
            <person name="Amann J."/>
            <person name="Gellner K."/>
            <person name="Teeling H."/>
            <person name="Leuschner W.D."/>
            <person name="Gloeckner F.-O."/>
            <person name="Lupas A.N."/>
            <person name="Amann R."/>
            <person name="Klenk H.-P."/>
        </authorList>
    </citation>
    <scope>NUCLEOTIDE SEQUENCE [LARGE SCALE GENOMIC DNA]</scope>
    <source>
        <strain evidence="2">DSM 12343 / LSv54</strain>
    </source>
</reference>
<gene>
    <name evidence="1" type="ordered locus">DP1998</name>
</gene>
<dbReference type="STRING" id="177439.DP1998"/>
<organism evidence="1 2">
    <name type="scientific">Desulfotalea psychrophila (strain LSv54 / DSM 12343)</name>
    <dbReference type="NCBI Taxonomy" id="177439"/>
    <lineage>
        <taxon>Bacteria</taxon>
        <taxon>Pseudomonadati</taxon>
        <taxon>Thermodesulfobacteriota</taxon>
        <taxon>Desulfobulbia</taxon>
        <taxon>Desulfobulbales</taxon>
        <taxon>Desulfocapsaceae</taxon>
        <taxon>Desulfotalea</taxon>
    </lineage>
</organism>
<dbReference type="HOGENOM" id="CLU_144046_0_0_7"/>
<proteinExistence type="predicted"/>
<accession>Q6ALP8</accession>
<dbReference type="AlphaFoldDB" id="Q6ALP8"/>
<evidence type="ECO:0000313" key="2">
    <source>
        <dbReference type="Proteomes" id="UP000000602"/>
    </source>
</evidence>
<keyword evidence="2" id="KW-1185">Reference proteome</keyword>
<dbReference type="Proteomes" id="UP000000602">
    <property type="component" value="Chromosome"/>
</dbReference>
<dbReference type="EMBL" id="CR522870">
    <property type="protein sequence ID" value="CAG36727.1"/>
    <property type="molecule type" value="Genomic_DNA"/>
</dbReference>
<dbReference type="RefSeq" id="WP_011189239.1">
    <property type="nucleotide sequence ID" value="NC_006138.1"/>
</dbReference>
<sequence>MSVKKAKGMILAELIAFAARFAGGVLHIYSGTQPASADDAEAGTLLGIITVDGLAHTPGEVTNGLNFGSPVDGVISPAEGEEWKGTWVATGEATWFRFYDKDEITDASDVAVRWDGSVGVADADLLLENVTVDMGQSIIVTLNVNNPPA</sequence>
<dbReference type="KEGG" id="dps:DP1998"/>
<dbReference type="OrthoDB" id="5455845at2"/>
<name>Q6ALP8_DESPS</name>
<protein>
    <submittedName>
        <fullName evidence="1">Uncharacterized protein</fullName>
    </submittedName>
</protein>
<evidence type="ECO:0000313" key="1">
    <source>
        <dbReference type="EMBL" id="CAG36727.1"/>
    </source>
</evidence>
<dbReference type="eggNOG" id="ENOG50335GX">
    <property type="taxonomic scope" value="Bacteria"/>
</dbReference>